<dbReference type="CDD" id="cd07525">
    <property type="entry name" value="HAD_like"/>
    <property type="match status" value="1"/>
</dbReference>
<dbReference type="InterPro" id="IPR023214">
    <property type="entry name" value="HAD_sf"/>
</dbReference>
<dbReference type="EMBL" id="WWNR01000004">
    <property type="protein sequence ID" value="MZQ88905.1"/>
    <property type="molecule type" value="Genomic_DNA"/>
</dbReference>
<dbReference type="GO" id="GO:0016791">
    <property type="term" value="F:phosphatase activity"/>
    <property type="evidence" value="ECO:0007669"/>
    <property type="project" value="TreeGrafter"/>
</dbReference>
<dbReference type="SUPFAM" id="SSF56784">
    <property type="entry name" value="HAD-like"/>
    <property type="match status" value="1"/>
</dbReference>
<dbReference type="PANTHER" id="PTHR19288">
    <property type="entry name" value="4-NITROPHENYLPHOSPHATASE-RELATED"/>
    <property type="match status" value="1"/>
</dbReference>
<gene>
    <name evidence="1" type="ORF">GS660_07315</name>
</gene>
<dbReference type="InterPro" id="IPR006357">
    <property type="entry name" value="HAD-SF_hydro_IIA"/>
</dbReference>
<dbReference type="Proteomes" id="UP000477083">
    <property type="component" value="Unassembled WGS sequence"/>
</dbReference>
<name>A0A6L8VEZ9_9RHOB</name>
<keyword evidence="1" id="KW-0378">Hydrolase</keyword>
<evidence type="ECO:0000313" key="1">
    <source>
        <dbReference type="EMBL" id="MZQ88905.1"/>
    </source>
</evidence>
<dbReference type="NCBIfam" id="TIGR01459">
    <property type="entry name" value="HAD-SF-IIA-hyp4"/>
    <property type="match status" value="1"/>
</dbReference>
<keyword evidence="2" id="KW-1185">Reference proteome</keyword>
<dbReference type="AlphaFoldDB" id="A0A6L8VEZ9"/>
<dbReference type="GO" id="GO:0005737">
    <property type="term" value="C:cytoplasm"/>
    <property type="evidence" value="ECO:0007669"/>
    <property type="project" value="TreeGrafter"/>
</dbReference>
<protein>
    <submittedName>
        <fullName evidence="1">TIGR01459 family HAD-type hydrolase</fullName>
    </submittedName>
</protein>
<evidence type="ECO:0000313" key="2">
    <source>
        <dbReference type="Proteomes" id="UP000477083"/>
    </source>
</evidence>
<dbReference type="PANTHER" id="PTHR19288:SF90">
    <property type="entry name" value="OS08G0542600 PROTEIN"/>
    <property type="match status" value="1"/>
</dbReference>
<reference evidence="1 2" key="1">
    <citation type="submission" date="2020-01" db="EMBL/GenBank/DDBJ databases">
        <title>Frigidibacter albus SP32T (=CGMCC 1.13995T).</title>
        <authorList>
            <person name="Liao X."/>
        </authorList>
    </citation>
    <scope>NUCLEOTIDE SEQUENCE [LARGE SCALE GENOMIC DNA]</scope>
    <source>
        <strain evidence="1 2">SP32</strain>
    </source>
</reference>
<dbReference type="InterPro" id="IPR006356">
    <property type="entry name" value="HAD-SF_hydro_IIA_hyp3"/>
</dbReference>
<dbReference type="NCBIfam" id="TIGR01460">
    <property type="entry name" value="HAD-SF-IIA"/>
    <property type="match status" value="1"/>
</dbReference>
<dbReference type="InterPro" id="IPR036412">
    <property type="entry name" value="HAD-like_sf"/>
</dbReference>
<organism evidence="1 2">
    <name type="scientific">Frigidibacter albus</name>
    <dbReference type="NCBI Taxonomy" id="1465486"/>
    <lineage>
        <taxon>Bacteria</taxon>
        <taxon>Pseudomonadati</taxon>
        <taxon>Pseudomonadota</taxon>
        <taxon>Alphaproteobacteria</taxon>
        <taxon>Rhodobacterales</taxon>
        <taxon>Paracoccaceae</taxon>
        <taxon>Frigidibacter</taxon>
    </lineage>
</organism>
<dbReference type="Pfam" id="PF13242">
    <property type="entry name" value="Hydrolase_like"/>
    <property type="match status" value="1"/>
</dbReference>
<proteinExistence type="predicted"/>
<dbReference type="OrthoDB" id="9791073at2"/>
<dbReference type="Pfam" id="PF13344">
    <property type="entry name" value="Hydrolase_6"/>
    <property type="match status" value="1"/>
</dbReference>
<dbReference type="Gene3D" id="3.40.50.1000">
    <property type="entry name" value="HAD superfamily/HAD-like"/>
    <property type="match status" value="2"/>
</dbReference>
<accession>A0A6L8VEZ9</accession>
<dbReference type="RefSeq" id="WP_161344986.1">
    <property type="nucleotide sequence ID" value="NZ_BMGW01000004.1"/>
</dbReference>
<comment type="caution">
    <text evidence="1">The sequence shown here is derived from an EMBL/GenBank/DDBJ whole genome shotgun (WGS) entry which is preliminary data.</text>
</comment>
<sequence length="292" mass="31076">MTRILSSLSEIAADYDALLCDLWGCLHNGIAPYPAAVAALQAFRAGGGKVVLLTNAPRPNADVIVQLDRMGVPRDAWDVVVSSGDAAQDAMFAGAVGRKVWFVGADKDLNFFNEIPSGWADAPAIERVPLEEAEGIVCTGLFDDLTETPDDYRARFLLAKTGGLKLLCANPDIVVDMGDQRIYCAGALAQLYTEMGGESLYFGKPHPPIYDLARRRLADLGGPGNPRLLAIGDGIRTDVEGGLGEGIDTVFITGGLAAEAFGNDVENPEAAALDSWLEAQQLVPQYAIGRLR</sequence>